<dbReference type="Gene3D" id="3.40.50.300">
    <property type="entry name" value="P-loop containing nucleotide triphosphate hydrolases"/>
    <property type="match status" value="1"/>
</dbReference>
<dbReference type="SUPFAM" id="SSF52540">
    <property type="entry name" value="P-loop containing nucleoside triphosphate hydrolases"/>
    <property type="match status" value="1"/>
</dbReference>
<organism evidence="1 2">
    <name type="scientific">Mumia zhuanghuii</name>
    <dbReference type="NCBI Taxonomy" id="2585211"/>
    <lineage>
        <taxon>Bacteria</taxon>
        <taxon>Bacillati</taxon>
        <taxon>Actinomycetota</taxon>
        <taxon>Actinomycetes</taxon>
        <taxon>Propionibacteriales</taxon>
        <taxon>Nocardioidaceae</taxon>
        <taxon>Mumia</taxon>
    </lineage>
</organism>
<accession>A0A5Q6RXN8</accession>
<sequence>MSDLLLPEGVRLVHIGPPKTATTSLQASFHAARPQLEEHGVHYAGRRRHEMLAVVAAVGGKGFLGGPEPDLTEWNALLADMEAAGRQRVVLSSEYLAQARPQKVRRLVDEIGREDMHVVLTLRPLDRLIPSQWQQYVQTGYDISYDEWLREMFSDEPRKGLTPTFWVRHRHDQLTKRWADVVGPENVTVVVLDPRDHELVLRVFEQLVGLPDGLLELQQDLSNRSLTLGEVEVVREFNRLYREAEWPSSAHFHYLRNGVINELRTRQPGKDEPKIVTPAWAQDRMAALTETMVANLRTSGVRVVGDLDTLVAEPAAADAAEQPESARRVSAEVASLAMVGAMAATGDPKIDASRRRAWRPVDDLTTRELAGLLRRRLTTRHDKG</sequence>
<dbReference type="RefSeq" id="WP_149769758.1">
    <property type="nucleotide sequence ID" value="NZ_VDFQ02000003.1"/>
</dbReference>
<protein>
    <recommendedName>
        <fullName evidence="3">Sulfotransferase family protein</fullName>
    </recommendedName>
</protein>
<dbReference type="AlphaFoldDB" id="A0A5Q6RXN8"/>
<name>A0A5Q6RXN8_9ACTN</name>
<reference evidence="1 2" key="1">
    <citation type="submission" date="2019-09" db="EMBL/GenBank/DDBJ databases">
        <title>Mumia zhuanghuii sp. nov. isolated from the intestinal contents of plateau pika (Ochotona curzoniae) in the Qinghai-Tibet plateau of China.</title>
        <authorList>
            <person name="Tian Z."/>
        </authorList>
    </citation>
    <scope>NUCLEOTIDE SEQUENCE [LARGE SCALE GENOMIC DNA]</scope>
    <source>
        <strain evidence="2">350</strain>
    </source>
</reference>
<gene>
    <name evidence="1" type="ORF">FE697_011675</name>
</gene>
<evidence type="ECO:0008006" key="3">
    <source>
        <dbReference type="Google" id="ProtNLM"/>
    </source>
</evidence>
<dbReference type="OrthoDB" id="5144031at2"/>
<evidence type="ECO:0000313" key="2">
    <source>
        <dbReference type="Proteomes" id="UP000307768"/>
    </source>
</evidence>
<evidence type="ECO:0000313" key="1">
    <source>
        <dbReference type="EMBL" id="KAA1422808.1"/>
    </source>
</evidence>
<comment type="caution">
    <text evidence="1">The sequence shown here is derived from an EMBL/GenBank/DDBJ whole genome shotgun (WGS) entry which is preliminary data.</text>
</comment>
<dbReference type="InterPro" id="IPR027417">
    <property type="entry name" value="P-loop_NTPase"/>
</dbReference>
<dbReference type="Proteomes" id="UP000307768">
    <property type="component" value="Unassembled WGS sequence"/>
</dbReference>
<dbReference type="EMBL" id="VDFQ02000003">
    <property type="protein sequence ID" value="KAA1422808.1"/>
    <property type="molecule type" value="Genomic_DNA"/>
</dbReference>
<proteinExistence type="predicted"/>